<sequence length="60" mass="6873">MFNAATLYFYGIDGNKDEALGKKYMIAAAYKQHKLAIEYCKKHGLPLKYLLKGILLKCME</sequence>
<accession>A0A9N8WF53</accession>
<reference evidence="1" key="1">
    <citation type="submission" date="2021-06" db="EMBL/GenBank/DDBJ databases">
        <authorList>
            <person name="Kallberg Y."/>
            <person name="Tangrot J."/>
            <person name="Rosling A."/>
        </authorList>
    </citation>
    <scope>NUCLEOTIDE SEQUENCE</scope>
    <source>
        <strain evidence="1">87-6 pot B 2015</strain>
    </source>
</reference>
<organism evidence="1 2">
    <name type="scientific">Funneliformis mosseae</name>
    <name type="common">Endomycorrhizal fungus</name>
    <name type="synonym">Glomus mosseae</name>
    <dbReference type="NCBI Taxonomy" id="27381"/>
    <lineage>
        <taxon>Eukaryota</taxon>
        <taxon>Fungi</taxon>
        <taxon>Fungi incertae sedis</taxon>
        <taxon>Mucoromycota</taxon>
        <taxon>Glomeromycotina</taxon>
        <taxon>Glomeromycetes</taxon>
        <taxon>Glomerales</taxon>
        <taxon>Glomeraceae</taxon>
        <taxon>Funneliformis</taxon>
    </lineage>
</organism>
<proteinExistence type="predicted"/>
<keyword evidence="2" id="KW-1185">Reference proteome</keyword>
<name>A0A9N8WF53_FUNMO</name>
<dbReference type="EMBL" id="CAJVPP010000448">
    <property type="protein sequence ID" value="CAG8483585.1"/>
    <property type="molecule type" value="Genomic_DNA"/>
</dbReference>
<protein>
    <submittedName>
        <fullName evidence="1">7313_t:CDS:1</fullName>
    </submittedName>
</protein>
<comment type="caution">
    <text evidence="1">The sequence shown here is derived from an EMBL/GenBank/DDBJ whole genome shotgun (WGS) entry which is preliminary data.</text>
</comment>
<evidence type="ECO:0000313" key="2">
    <source>
        <dbReference type="Proteomes" id="UP000789375"/>
    </source>
</evidence>
<gene>
    <name evidence="1" type="ORF">FMOSSE_LOCUS3154</name>
</gene>
<evidence type="ECO:0000313" key="1">
    <source>
        <dbReference type="EMBL" id="CAG8483585.1"/>
    </source>
</evidence>
<dbReference type="AlphaFoldDB" id="A0A9N8WF53"/>
<dbReference type="Proteomes" id="UP000789375">
    <property type="component" value="Unassembled WGS sequence"/>
</dbReference>